<name>A0ABN6PZ73_NOSCO</name>
<feature type="domain" description="DUF2262" evidence="1">
    <location>
        <begin position="4"/>
        <end position="136"/>
    </location>
</feature>
<dbReference type="Proteomes" id="UP001055453">
    <property type="component" value="Chromosome"/>
</dbReference>
<protein>
    <recommendedName>
        <fullName evidence="1">DUF2262 domain-containing protein</fullName>
    </recommendedName>
</protein>
<dbReference type="Pfam" id="PF10020">
    <property type="entry name" value="DUF2262"/>
    <property type="match status" value="1"/>
</dbReference>
<keyword evidence="3" id="KW-1185">Reference proteome</keyword>
<proteinExistence type="predicted"/>
<dbReference type="InterPro" id="IPR019260">
    <property type="entry name" value="DUF2262"/>
</dbReference>
<reference evidence="2" key="1">
    <citation type="submission" date="2022-04" db="EMBL/GenBank/DDBJ databases">
        <title>Complete genome sequence of a cyanobacterium, Nostoc sp. SO-36, isolated in Antarctica.</title>
        <authorList>
            <person name="Kanesaki Y."/>
            <person name="Effendi D."/>
            <person name="Sakamoto T."/>
            <person name="Ohtani S."/>
            <person name="Awai K."/>
        </authorList>
    </citation>
    <scope>NUCLEOTIDE SEQUENCE</scope>
    <source>
        <strain evidence="2">SO-36</strain>
    </source>
</reference>
<sequence>MVTINEFQYDSEFNWYEGNSEINGIQTKIYVSDKEVKEVEVLNNRVNEAIDWVKNDFELIKKYCADNLLELKNESWADTEEEKVSEDEFKDLLLLESLKIESDGRLELIFQDGDLFWGHLIVVRSDADYKLNYADIEG</sequence>
<evidence type="ECO:0000313" key="3">
    <source>
        <dbReference type="Proteomes" id="UP001055453"/>
    </source>
</evidence>
<evidence type="ECO:0000259" key="1">
    <source>
        <dbReference type="Pfam" id="PF10020"/>
    </source>
</evidence>
<organism evidence="2 3">
    <name type="scientific">Nostoc cf. commune SO-36</name>
    <dbReference type="NCBI Taxonomy" id="449208"/>
    <lineage>
        <taxon>Bacteria</taxon>
        <taxon>Bacillati</taxon>
        <taxon>Cyanobacteriota</taxon>
        <taxon>Cyanophyceae</taxon>
        <taxon>Nostocales</taxon>
        <taxon>Nostocaceae</taxon>
        <taxon>Nostoc</taxon>
    </lineage>
</organism>
<gene>
    <name evidence="2" type="ORF">ANSO36C_21490</name>
</gene>
<dbReference type="EMBL" id="AP025732">
    <property type="protein sequence ID" value="BDI16347.1"/>
    <property type="molecule type" value="Genomic_DNA"/>
</dbReference>
<accession>A0ABN6PZ73</accession>
<evidence type="ECO:0000313" key="2">
    <source>
        <dbReference type="EMBL" id="BDI16347.1"/>
    </source>
</evidence>
<dbReference type="RefSeq" id="WP_251959514.1">
    <property type="nucleotide sequence ID" value="NZ_AP025732.1"/>
</dbReference>